<dbReference type="Pfam" id="PF00097">
    <property type="entry name" value="zf-C3HC4"/>
    <property type="match status" value="1"/>
</dbReference>
<dbReference type="SMART" id="SM00184">
    <property type="entry name" value="RING"/>
    <property type="match status" value="1"/>
</dbReference>
<dbReference type="AlphaFoldDB" id="A0A8S1TGF0"/>
<evidence type="ECO:0000256" key="2">
    <source>
        <dbReference type="PROSITE-ProRule" id="PRU00175"/>
    </source>
</evidence>
<keyword evidence="5" id="KW-1185">Reference proteome</keyword>
<keyword evidence="2" id="KW-0863">Zinc-finger</keyword>
<keyword evidence="2" id="KW-0862">Zinc</keyword>
<accession>A0A8S1TGF0</accession>
<comment type="caution">
    <text evidence="4">The sequence shown here is derived from an EMBL/GenBank/DDBJ whole genome shotgun (WGS) entry which is preliminary data.</text>
</comment>
<evidence type="ECO:0000313" key="4">
    <source>
        <dbReference type="EMBL" id="CAD8150286.1"/>
    </source>
</evidence>
<dbReference type="GO" id="GO:0008270">
    <property type="term" value="F:zinc ion binding"/>
    <property type="evidence" value="ECO:0007669"/>
    <property type="project" value="UniProtKB-KW"/>
</dbReference>
<organism evidence="4 5">
    <name type="scientific">Paramecium pentaurelia</name>
    <dbReference type="NCBI Taxonomy" id="43138"/>
    <lineage>
        <taxon>Eukaryota</taxon>
        <taxon>Sar</taxon>
        <taxon>Alveolata</taxon>
        <taxon>Ciliophora</taxon>
        <taxon>Intramacronucleata</taxon>
        <taxon>Oligohymenophorea</taxon>
        <taxon>Peniculida</taxon>
        <taxon>Parameciidae</taxon>
        <taxon>Paramecium</taxon>
    </lineage>
</organism>
<keyword evidence="1" id="KW-0479">Metal-binding</keyword>
<reference evidence="4" key="1">
    <citation type="submission" date="2021-01" db="EMBL/GenBank/DDBJ databases">
        <authorList>
            <consortium name="Genoscope - CEA"/>
            <person name="William W."/>
        </authorList>
    </citation>
    <scope>NUCLEOTIDE SEQUENCE</scope>
</reference>
<dbReference type="InterPro" id="IPR018957">
    <property type="entry name" value="Znf_C3HC4_RING-type"/>
</dbReference>
<dbReference type="PROSITE" id="PS50089">
    <property type="entry name" value="ZF_RING_2"/>
    <property type="match status" value="1"/>
</dbReference>
<feature type="domain" description="RING-type" evidence="3">
    <location>
        <begin position="62"/>
        <end position="104"/>
    </location>
</feature>
<gene>
    <name evidence="4" type="ORF">PPENT_87.1.T0200184</name>
</gene>
<evidence type="ECO:0000256" key="1">
    <source>
        <dbReference type="ARBA" id="ARBA00022723"/>
    </source>
</evidence>
<dbReference type="EMBL" id="CAJJDO010000020">
    <property type="protein sequence ID" value="CAD8150286.1"/>
    <property type="molecule type" value="Genomic_DNA"/>
</dbReference>
<name>A0A8S1TGF0_9CILI</name>
<dbReference type="OrthoDB" id="66726at2759"/>
<sequence>MYNQSQSLDEQSSILLEDEIDFQNLEMPQLTRRNGSINHNQKVQGYIILDQIPQKIYIQEQCPICLDQDKDLFPLKCGHTYCMIDIKKLIEQSLEQVIQCPICRAYQYCPTQKELYQNEHEFQFNDHKQLDSN</sequence>
<proteinExistence type="predicted"/>
<evidence type="ECO:0000259" key="3">
    <source>
        <dbReference type="PROSITE" id="PS50089"/>
    </source>
</evidence>
<protein>
    <recommendedName>
        <fullName evidence="3">RING-type domain-containing protein</fullName>
    </recommendedName>
</protein>
<dbReference type="Proteomes" id="UP000689195">
    <property type="component" value="Unassembled WGS sequence"/>
</dbReference>
<dbReference type="InterPro" id="IPR001841">
    <property type="entry name" value="Znf_RING"/>
</dbReference>
<evidence type="ECO:0000313" key="5">
    <source>
        <dbReference type="Proteomes" id="UP000689195"/>
    </source>
</evidence>